<dbReference type="AlphaFoldDB" id="A0AAW7YQN7"/>
<dbReference type="GO" id="GO:0003677">
    <property type="term" value="F:DNA binding"/>
    <property type="evidence" value="ECO:0007669"/>
    <property type="project" value="UniProtKB-UniRule"/>
</dbReference>
<dbReference type="RefSeq" id="WP_046467097.1">
    <property type="nucleotide sequence ID" value="NZ_JAUOQO010000001.1"/>
</dbReference>
<feature type="domain" description="HTH tetR-type" evidence="3">
    <location>
        <begin position="3"/>
        <end position="63"/>
    </location>
</feature>
<dbReference type="EMBL" id="JAUOQO010000001">
    <property type="protein sequence ID" value="MDO6572536.1"/>
    <property type="molecule type" value="Genomic_DNA"/>
</dbReference>
<accession>A0AAW7YQN7</accession>
<keyword evidence="1 2" id="KW-0238">DNA-binding</keyword>
<dbReference type="InterPro" id="IPR050624">
    <property type="entry name" value="HTH-type_Tx_Regulator"/>
</dbReference>
<dbReference type="Gene3D" id="1.10.357.10">
    <property type="entry name" value="Tetracycline Repressor, domain 2"/>
    <property type="match status" value="1"/>
</dbReference>
<evidence type="ECO:0000256" key="1">
    <source>
        <dbReference type="ARBA" id="ARBA00023125"/>
    </source>
</evidence>
<feature type="DNA-binding region" description="H-T-H motif" evidence="2">
    <location>
        <begin position="26"/>
        <end position="45"/>
    </location>
</feature>
<protein>
    <submittedName>
        <fullName evidence="4">TetR/AcrR family transcriptional regulator</fullName>
    </submittedName>
</protein>
<dbReference type="PANTHER" id="PTHR43479:SF7">
    <property type="entry name" value="TETR-FAMILY TRANSCRIPTIONAL REGULATOR"/>
    <property type="match status" value="1"/>
</dbReference>
<dbReference type="PROSITE" id="PS50977">
    <property type="entry name" value="HTH_TETR_2"/>
    <property type="match status" value="1"/>
</dbReference>
<dbReference type="PANTHER" id="PTHR43479">
    <property type="entry name" value="ACREF/ENVCD OPERON REPRESSOR-RELATED"/>
    <property type="match status" value="1"/>
</dbReference>
<sequence length="183" mass="21728">MKRKAKFKIIQSMINLLDEYPFEDITIKMICAYSGVNRSTFYDNYKDKYDLLEKIQNYHLSKYTKLLTALYNNFESVRVDTSKLYKFFLIVAKYIKRKEAFYRAVFITYPNKGLALEYFQATKETYEHVINDYPNSIRNKSLFITYSIGGEIGVIFYWLRNGCQESPEEIAENLLANTVKLQR</sequence>
<evidence type="ECO:0000256" key="2">
    <source>
        <dbReference type="PROSITE-ProRule" id="PRU00335"/>
    </source>
</evidence>
<comment type="caution">
    <text evidence="4">The sequence shown here is derived from an EMBL/GenBank/DDBJ whole genome shotgun (WGS) entry which is preliminary data.</text>
</comment>
<dbReference type="Proteomes" id="UP001170310">
    <property type="component" value="Unassembled WGS sequence"/>
</dbReference>
<evidence type="ECO:0000313" key="4">
    <source>
        <dbReference type="EMBL" id="MDO6572536.1"/>
    </source>
</evidence>
<dbReference type="InterPro" id="IPR001647">
    <property type="entry name" value="HTH_TetR"/>
</dbReference>
<evidence type="ECO:0000259" key="3">
    <source>
        <dbReference type="PROSITE" id="PS50977"/>
    </source>
</evidence>
<proteinExistence type="predicted"/>
<evidence type="ECO:0000313" key="5">
    <source>
        <dbReference type="Proteomes" id="UP001170310"/>
    </source>
</evidence>
<reference evidence="4" key="1">
    <citation type="submission" date="2023-07" db="EMBL/GenBank/DDBJ databases">
        <title>Genome content predicts the carbon catabolic preferences of heterotrophic bacteria.</title>
        <authorList>
            <person name="Gralka M."/>
        </authorList>
    </citation>
    <scope>NUCLEOTIDE SEQUENCE</scope>
    <source>
        <strain evidence="4">E2R20</strain>
    </source>
</reference>
<dbReference type="Pfam" id="PF00440">
    <property type="entry name" value="TetR_N"/>
    <property type="match status" value="1"/>
</dbReference>
<organism evidence="4 5">
    <name type="scientific">Staphylococcus pasteuri_A</name>
    <dbReference type="NCBI Taxonomy" id="3062664"/>
    <lineage>
        <taxon>Bacteria</taxon>
        <taxon>Bacillati</taxon>
        <taxon>Bacillota</taxon>
        <taxon>Bacilli</taxon>
        <taxon>Bacillales</taxon>
        <taxon>Staphylococcaceae</taxon>
        <taxon>Staphylococcus</taxon>
    </lineage>
</organism>
<dbReference type="Pfam" id="PF14278">
    <property type="entry name" value="TetR_C_8"/>
    <property type="match status" value="1"/>
</dbReference>
<keyword evidence="5" id="KW-1185">Reference proteome</keyword>
<gene>
    <name evidence="4" type="ORF">Q4528_00015</name>
</gene>
<name>A0AAW7YQN7_9STAP</name>
<dbReference type="SUPFAM" id="SSF46689">
    <property type="entry name" value="Homeodomain-like"/>
    <property type="match status" value="1"/>
</dbReference>
<dbReference type="InterPro" id="IPR009057">
    <property type="entry name" value="Homeodomain-like_sf"/>
</dbReference>
<dbReference type="InterPro" id="IPR039532">
    <property type="entry name" value="TetR_C_Firmicutes"/>
</dbReference>